<accession>A0ABV8JLV5</accession>
<dbReference type="Gene3D" id="1.20.1260.120">
    <property type="entry name" value="Protein of unknown function DUF2935"/>
    <property type="match status" value="2"/>
</dbReference>
<gene>
    <name evidence="1" type="ORF">ACFOUO_16040</name>
</gene>
<sequence>MNQPNPFSDAPYWPHLMNPRVAPDREALIAALEEMRVWTILMAEHAKFIRLGLDPNPQQEEFFRTADQFAIQLDMLYSRTIATPPTAPNEILYQLREETITLVNQLILLKEQIFNALESCQALGILPAILIDHVRREADRFVGTLERSKSNLQTRTRQRLGLKDGNRYAQTVPRLLYHRLPPEQLFTVAIEESMFFDRTHAEHAEHLSMSFRPEVQEKYRKRALRFKDDYHNLMLQAKEVESTRSDLGKLLEENKKLSFSFRDYLTKLLDEISTCRIPTGQTNFPPLLADHMRREVIYFIDILERIRFG</sequence>
<name>A0ABV8JLV5_9BACL</name>
<dbReference type="SUPFAM" id="SSF158430">
    <property type="entry name" value="Bacillus cereus metalloprotein-like"/>
    <property type="match status" value="2"/>
</dbReference>
<protein>
    <submittedName>
        <fullName evidence="1">DUF2935 domain-containing protein</fullName>
    </submittedName>
</protein>
<dbReference type="Pfam" id="PF11155">
    <property type="entry name" value="DUF2935"/>
    <property type="match status" value="2"/>
</dbReference>
<reference evidence="2" key="1">
    <citation type="journal article" date="2019" name="Int. J. Syst. Evol. Microbiol.">
        <title>The Global Catalogue of Microorganisms (GCM) 10K type strain sequencing project: providing services to taxonomists for standard genome sequencing and annotation.</title>
        <authorList>
            <consortium name="The Broad Institute Genomics Platform"/>
            <consortium name="The Broad Institute Genome Sequencing Center for Infectious Disease"/>
            <person name="Wu L."/>
            <person name="Ma J."/>
        </authorList>
    </citation>
    <scope>NUCLEOTIDE SEQUENCE [LARGE SCALE GENOMIC DNA]</scope>
    <source>
        <strain evidence="2">IBRC-M 10813</strain>
    </source>
</reference>
<dbReference type="RefSeq" id="WP_380706121.1">
    <property type="nucleotide sequence ID" value="NZ_JBHSAP010000018.1"/>
</dbReference>
<comment type="caution">
    <text evidence="1">The sequence shown here is derived from an EMBL/GenBank/DDBJ whole genome shotgun (WGS) entry which is preliminary data.</text>
</comment>
<dbReference type="Proteomes" id="UP001595843">
    <property type="component" value="Unassembled WGS sequence"/>
</dbReference>
<dbReference type="InterPro" id="IPR021328">
    <property type="entry name" value="CotB-like"/>
</dbReference>
<evidence type="ECO:0000313" key="1">
    <source>
        <dbReference type="EMBL" id="MFC4078309.1"/>
    </source>
</evidence>
<dbReference type="EMBL" id="JBHSAP010000018">
    <property type="protein sequence ID" value="MFC4078309.1"/>
    <property type="molecule type" value="Genomic_DNA"/>
</dbReference>
<evidence type="ECO:0000313" key="2">
    <source>
        <dbReference type="Proteomes" id="UP001595843"/>
    </source>
</evidence>
<keyword evidence="2" id="KW-1185">Reference proteome</keyword>
<organism evidence="1 2">
    <name type="scientific">Salinithrix halophila</name>
    <dbReference type="NCBI Taxonomy" id="1485204"/>
    <lineage>
        <taxon>Bacteria</taxon>
        <taxon>Bacillati</taxon>
        <taxon>Bacillota</taxon>
        <taxon>Bacilli</taxon>
        <taxon>Bacillales</taxon>
        <taxon>Thermoactinomycetaceae</taxon>
        <taxon>Salinithrix</taxon>
    </lineage>
</organism>
<proteinExistence type="predicted"/>